<organism evidence="2 3">
    <name type="scientific">Phrynosoma platyrhinos</name>
    <name type="common">Desert horned lizard</name>
    <dbReference type="NCBI Taxonomy" id="52577"/>
    <lineage>
        <taxon>Eukaryota</taxon>
        <taxon>Metazoa</taxon>
        <taxon>Chordata</taxon>
        <taxon>Craniata</taxon>
        <taxon>Vertebrata</taxon>
        <taxon>Euteleostomi</taxon>
        <taxon>Lepidosauria</taxon>
        <taxon>Squamata</taxon>
        <taxon>Bifurcata</taxon>
        <taxon>Unidentata</taxon>
        <taxon>Episquamata</taxon>
        <taxon>Toxicofera</taxon>
        <taxon>Iguania</taxon>
        <taxon>Phrynosomatidae</taxon>
        <taxon>Phrynosomatinae</taxon>
        <taxon>Phrynosoma</taxon>
    </lineage>
</organism>
<dbReference type="EMBL" id="JAIPUX010005291">
    <property type="protein sequence ID" value="KAH0615363.1"/>
    <property type="molecule type" value="Genomic_DNA"/>
</dbReference>
<proteinExistence type="predicted"/>
<sequence>MMRPNILQPTERKADDDKRESPAMINKPMIKSSLESSEEEEVMNTPKKKKKSKKLEFLSEDASQEKNKAKNDEPDVEHKDDEAGIEPCVGLRLIYKVQRNGGCMMKMRKRKLQVLLRKRVMIRKKM</sequence>
<evidence type="ECO:0000256" key="1">
    <source>
        <dbReference type="SAM" id="MobiDB-lite"/>
    </source>
</evidence>
<reference evidence="2 3" key="1">
    <citation type="journal article" date="2022" name="Gigascience">
        <title>A chromosome-level genome assembly and annotation of the desert horned lizard, Phrynosoma platyrhinos, provides insight into chromosomal rearrangements among reptiles.</title>
        <authorList>
            <person name="Koochekian N."/>
            <person name="Ascanio A."/>
            <person name="Farleigh K."/>
            <person name="Card D.C."/>
            <person name="Schield D.R."/>
            <person name="Castoe T.A."/>
            <person name="Jezkova T."/>
        </authorList>
    </citation>
    <scope>NUCLEOTIDE SEQUENCE [LARGE SCALE GENOMIC DNA]</scope>
    <source>
        <strain evidence="2">NK-2021</strain>
    </source>
</reference>
<keyword evidence="3" id="KW-1185">Reference proteome</keyword>
<feature type="compositionally biased region" description="Basic and acidic residues" evidence="1">
    <location>
        <begin position="10"/>
        <end position="21"/>
    </location>
</feature>
<evidence type="ECO:0000313" key="2">
    <source>
        <dbReference type="EMBL" id="KAH0615363.1"/>
    </source>
</evidence>
<evidence type="ECO:0000313" key="3">
    <source>
        <dbReference type="Proteomes" id="UP000826234"/>
    </source>
</evidence>
<protein>
    <submittedName>
        <fullName evidence="2">Uncharacterized protein</fullName>
    </submittedName>
</protein>
<feature type="region of interest" description="Disordered" evidence="1">
    <location>
        <begin position="1"/>
        <end position="81"/>
    </location>
</feature>
<feature type="compositionally biased region" description="Basic and acidic residues" evidence="1">
    <location>
        <begin position="63"/>
        <end position="81"/>
    </location>
</feature>
<comment type="caution">
    <text evidence="2">The sequence shown here is derived from an EMBL/GenBank/DDBJ whole genome shotgun (WGS) entry which is preliminary data.</text>
</comment>
<dbReference type="Proteomes" id="UP000826234">
    <property type="component" value="Unassembled WGS sequence"/>
</dbReference>
<gene>
    <name evidence="2" type="ORF">JD844_004545</name>
</gene>
<name>A0ABQ7SDE7_PHRPL</name>
<accession>A0ABQ7SDE7</accession>